<dbReference type="Proteomes" id="UP000628560">
    <property type="component" value="Unassembled WGS sequence"/>
</dbReference>
<keyword evidence="4" id="KW-0281">Fimbrium</keyword>
<dbReference type="EMBL" id="JADIXP010000024">
    <property type="protein sequence ID" value="MBF4180648.1"/>
    <property type="molecule type" value="Genomic_DNA"/>
</dbReference>
<accession>A0ABD4KGT5</accession>
<sequence>MYIHKDSKFNVALVSLCYLISLIFSTTPAIAGTISFSGNILGGTCTITNPTINIPLGDHKVTDFSGKGSVLGWYNFNINLNCEANAKVSVKIDATQDPSNEQSVMALDSGDDTADGVGVELWFTNGTGTYVNFGDVQYYNTFTKEGPATIQLAARYHQTKDIMTPGVANATAQFTIIYD</sequence>
<evidence type="ECO:0000256" key="1">
    <source>
        <dbReference type="ARBA" id="ARBA00004561"/>
    </source>
</evidence>
<dbReference type="InterPro" id="IPR036937">
    <property type="entry name" value="Adhesion_dom_fimbrial_sf"/>
</dbReference>
<evidence type="ECO:0000256" key="2">
    <source>
        <dbReference type="ARBA" id="ARBA00006671"/>
    </source>
</evidence>
<dbReference type="InterPro" id="IPR050263">
    <property type="entry name" value="Bact_Fimbrial_Adh_Pro"/>
</dbReference>
<comment type="caution">
    <text evidence="6">The sequence shown here is derived from an EMBL/GenBank/DDBJ whole genome shotgun (WGS) entry which is preliminary data.</text>
</comment>
<evidence type="ECO:0000313" key="7">
    <source>
        <dbReference type="Proteomes" id="UP000628560"/>
    </source>
</evidence>
<organism evidence="6 7">
    <name type="scientific">Lelliottia nimipressuralis</name>
    <dbReference type="NCBI Taxonomy" id="69220"/>
    <lineage>
        <taxon>Bacteria</taxon>
        <taxon>Pseudomonadati</taxon>
        <taxon>Pseudomonadota</taxon>
        <taxon>Gammaproteobacteria</taxon>
        <taxon>Enterobacterales</taxon>
        <taxon>Enterobacteriaceae</taxon>
        <taxon>Lelliottia</taxon>
    </lineage>
</organism>
<proteinExistence type="inferred from homology"/>
<dbReference type="Pfam" id="PF00419">
    <property type="entry name" value="Fimbrial"/>
    <property type="match status" value="1"/>
</dbReference>
<name>A0ABD4KGT5_9ENTR</name>
<feature type="domain" description="Fimbrial-type adhesion" evidence="5">
    <location>
        <begin position="34"/>
        <end position="179"/>
    </location>
</feature>
<gene>
    <name evidence="6" type="ORF">ISP11_22585</name>
</gene>
<evidence type="ECO:0000313" key="6">
    <source>
        <dbReference type="EMBL" id="MBF4180648.1"/>
    </source>
</evidence>
<dbReference type="PANTHER" id="PTHR33420">
    <property type="entry name" value="FIMBRIAL SUBUNIT ELFA-RELATED"/>
    <property type="match status" value="1"/>
</dbReference>
<dbReference type="InterPro" id="IPR008966">
    <property type="entry name" value="Adhesion_dom_sf"/>
</dbReference>
<comment type="similarity">
    <text evidence="2">Belongs to the fimbrial protein family.</text>
</comment>
<dbReference type="GO" id="GO:0009289">
    <property type="term" value="C:pilus"/>
    <property type="evidence" value="ECO:0007669"/>
    <property type="project" value="UniProtKB-SubCell"/>
</dbReference>
<reference evidence="6 7" key="1">
    <citation type="submission" date="2020-11" db="EMBL/GenBank/DDBJ databases">
        <title>Identification of Lelliottia nimipressuralis from Wound Infection by Whole Genome-Based Bacterial Identification.</title>
        <authorList>
            <person name="Navarathna D.H."/>
            <person name="Choi H."/>
            <person name="Jinadatha C."/>
            <person name="Chatterjee P."/>
            <person name="Hwang M."/>
        </authorList>
    </citation>
    <scope>NUCLEOTIDE SEQUENCE [LARGE SCALE GENOMIC DNA]</scope>
    <source>
        <strain evidence="6 7">DN2020</strain>
    </source>
</reference>
<protein>
    <submittedName>
        <fullName evidence="6">Type 1 fimbrial protein</fullName>
    </submittedName>
</protein>
<comment type="subcellular location">
    <subcellularLocation>
        <location evidence="1">Fimbrium</location>
    </subcellularLocation>
</comment>
<dbReference type="SUPFAM" id="SSF49401">
    <property type="entry name" value="Bacterial adhesins"/>
    <property type="match status" value="1"/>
</dbReference>
<keyword evidence="3" id="KW-0732">Signal</keyword>
<dbReference type="Gene3D" id="2.60.40.1090">
    <property type="entry name" value="Fimbrial-type adhesion domain"/>
    <property type="match status" value="1"/>
</dbReference>
<dbReference type="InterPro" id="IPR000259">
    <property type="entry name" value="Adhesion_dom_fimbrial"/>
</dbReference>
<dbReference type="RefSeq" id="WP_194514449.1">
    <property type="nucleotide sequence ID" value="NZ_JADIXP010000024.1"/>
</dbReference>
<evidence type="ECO:0000259" key="5">
    <source>
        <dbReference type="Pfam" id="PF00419"/>
    </source>
</evidence>
<evidence type="ECO:0000256" key="4">
    <source>
        <dbReference type="ARBA" id="ARBA00023263"/>
    </source>
</evidence>
<dbReference type="AlphaFoldDB" id="A0ABD4KGT5"/>
<dbReference type="PANTHER" id="PTHR33420:SF3">
    <property type="entry name" value="FIMBRIAL SUBUNIT ELFA"/>
    <property type="match status" value="1"/>
</dbReference>
<evidence type="ECO:0000256" key="3">
    <source>
        <dbReference type="ARBA" id="ARBA00022729"/>
    </source>
</evidence>